<dbReference type="Pfam" id="PF00873">
    <property type="entry name" value="ACR_tran"/>
    <property type="match status" value="1"/>
</dbReference>
<accession>A0A1I7FV73</accession>
<dbReference type="GO" id="GO:0005886">
    <property type="term" value="C:plasma membrane"/>
    <property type="evidence" value="ECO:0007669"/>
    <property type="project" value="TreeGrafter"/>
</dbReference>
<keyword evidence="1" id="KW-0812">Transmembrane</keyword>
<dbReference type="PRINTS" id="PR00702">
    <property type="entry name" value="ACRIFLAVINRP"/>
</dbReference>
<dbReference type="Gene3D" id="3.30.70.1320">
    <property type="entry name" value="Multidrug efflux transporter AcrB pore domain like"/>
    <property type="match status" value="1"/>
</dbReference>
<dbReference type="RefSeq" id="WP_093553588.1">
    <property type="nucleotide sequence ID" value="NZ_FPBO01000002.1"/>
</dbReference>
<feature type="transmembrane region" description="Helical" evidence="1">
    <location>
        <begin position="463"/>
        <end position="485"/>
    </location>
</feature>
<dbReference type="Gene3D" id="3.30.70.1440">
    <property type="entry name" value="Multidrug efflux transporter AcrB pore domain"/>
    <property type="match status" value="1"/>
</dbReference>
<keyword evidence="1" id="KW-0472">Membrane</keyword>
<feature type="transmembrane region" description="Helical" evidence="1">
    <location>
        <begin position="855"/>
        <end position="873"/>
    </location>
</feature>
<dbReference type="InterPro" id="IPR027463">
    <property type="entry name" value="AcrB_DN_DC_subdom"/>
</dbReference>
<dbReference type="STRING" id="1035707.SAMN05216552_1002309"/>
<dbReference type="SUPFAM" id="SSF82866">
    <property type="entry name" value="Multidrug efflux transporter AcrB transmembrane domain"/>
    <property type="match status" value="2"/>
</dbReference>
<keyword evidence="1" id="KW-1133">Transmembrane helix</keyword>
<dbReference type="PANTHER" id="PTHR32063:SF0">
    <property type="entry name" value="SWARMING MOTILITY PROTEIN SWRC"/>
    <property type="match status" value="1"/>
</dbReference>
<reference evidence="3" key="1">
    <citation type="submission" date="2016-10" db="EMBL/GenBank/DDBJ databases">
        <authorList>
            <person name="Varghese N."/>
            <person name="Submissions S."/>
        </authorList>
    </citation>
    <scope>NUCLEOTIDE SEQUENCE [LARGE SCALE GENOMIC DNA]</scope>
    <source>
        <strain evidence="3">CGMCC 1.11014</strain>
    </source>
</reference>
<evidence type="ECO:0000313" key="3">
    <source>
        <dbReference type="Proteomes" id="UP000199391"/>
    </source>
</evidence>
<feature type="transmembrane region" description="Helical" evidence="1">
    <location>
        <begin position="990"/>
        <end position="1013"/>
    </location>
</feature>
<feature type="transmembrane region" description="Helical" evidence="1">
    <location>
        <begin position="431"/>
        <end position="451"/>
    </location>
</feature>
<dbReference type="SUPFAM" id="SSF82714">
    <property type="entry name" value="Multidrug efflux transporter AcrB TolC docking domain, DN and DC subdomains"/>
    <property type="match status" value="2"/>
</dbReference>
<dbReference type="Gene3D" id="3.30.70.1430">
    <property type="entry name" value="Multidrug efflux transporter AcrB pore domain"/>
    <property type="match status" value="2"/>
</dbReference>
<dbReference type="Proteomes" id="UP000199391">
    <property type="component" value="Unassembled WGS sequence"/>
</dbReference>
<dbReference type="Gene3D" id="1.20.1640.10">
    <property type="entry name" value="Multidrug efflux transporter AcrB transmembrane domain"/>
    <property type="match status" value="2"/>
</dbReference>
<protein>
    <submittedName>
        <fullName evidence="2">Heavy metal efflux pump, CzcA family/hydrophobe/amphiphile efflux-1 (HAE1) family protein</fullName>
    </submittedName>
</protein>
<dbReference type="GO" id="GO:0042910">
    <property type="term" value="F:xenobiotic transmembrane transporter activity"/>
    <property type="evidence" value="ECO:0007669"/>
    <property type="project" value="TreeGrafter"/>
</dbReference>
<dbReference type="Gene3D" id="3.30.2090.10">
    <property type="entry name" value="Multidrug efflux transporter AcrB TolC docking domain, DN and DC subdomains"/>
    <property type="match status" value="2"/>
</dbReference>
<proteinExistence type="predicted"/>
<dbReference type="EMBL" id="FPBO01000002">
    <property type="protein sequence ID" value="SFU40061.1"/>
    <property type="molecule type" value="Genomic_DNA"/>
</dbReference>
<dbReference type="SUPFAM" id="SSF82693">
    <property type="entry name" value="Multidrug efflux transporter AcrB pore domain, PN1, PN2, PC1 and PC2 subdomains"/>
    <property type="match status" value="3"/>
</dbReference>
<dbReference type="InterPro" id="IPR001036">
    <property type="entry name" value="Acrflvin-R"/>
</dbReference>
<dbReference type="OrthoDB" id="9177212at2"/>
<sequence>MWITKVSIKNPVFATMVMVALMVLGLFSYQRLGVEAMPNVQFPFAAIEIEYPGASPEAVENDITRPVEDIVNTVSGVKTIRANSWEGRAGIYLEFQLSTNMDRAMQELRDKVALVRPRFPKEAKDPFIAREEGDNERPVVNLSLSADKHSLRELSTMTDQIITKRFQNVPGVGQVRVLGTTKRQVLISLKPHEMTAQGVGVDEVIRAIQTTNANLPAGNISQPISQGVTEQLVRVEGKIKDAREFNKIIVARRANGPVYLEQVASVVDGEEEAQSYSRINGQPGISLEVTKVQDANVVAVGEGIRKAAEELRKSLPADIRLRILESQSERVQSQLDNVKRTITEGAVLTMVIVFFFLRSWRSTIITGLTLPISVMASFIAMQAFGFTLNFLTLMALSLCIGLLIDDAIVVRENIVRHFGMGKDHRAAAEDGTNEIGLAVMATTFAIVAVFIPVAFMDGIIGRFFLQFGITVTVAVLVSLFVSFTLDPMLSSVWPDPEEGRFKYLPWLGRLMAFVERGVDKLHVAYGKVLAAALNWRKTTLAATAALFVGSLALVPMIGGEMFPETDEGWINMRFKTPVGSSLDYTLSKVQQVEAALKPFTEIDSILSNTGTRDGRNSAEVNIKLTDVKKTKRRSQKALEKAIRERLAPIPGIQLSVGQKPIFIAILGTDEAKLEAVARALMAKMRGIKGVADLEYSQEGANPSTMIKINNELASDLGLSVQQIGAALRPFVAGEKVSHWLASDGQNYDVNVQLPKSGRQRVMDLGDLSIASSKINPDGTPRMIPLRQVVEFVPSTSPQVLKRQALQRRVAIYAGVQGRPAGDVDKDVQKAMKEIQLPAGVRFDVAGNAQQMEETMGGAMTALGVAVVFIYLVLASQFGSFLQPVAIMMSLPLSLIGVLVALLVTGSTLNIFSVIGFIMLMGLVTKNAILLVDFTNHGQKNGLDQRSAILEAGQVRLRPILMTTLAMIFGMLPMAIGMGDGGETQAPMGRAVIGGVITSTLLTLVVVPVAYTYLDSLGKRCARWFGGRQEHARAASLDERERLAEVA</sequence>
<feature type="transmembrane region" description="Helical" evidence="1">
    <location>
        <begin position="390"/>
        <end position="410"/>
    </location>
</feature>
<dbReference type="PANTHER" id="PTHR32063">
    <property type="match status" value="1"/>
</dbReference>
<dbReference type="AlphaFoldDB" id="A0A1I7FV73"/>
<name>A0A1I7FV73_9BURK</name>
<keyword evidence="3" id="KW-1185">Reference proteome</keyword>
<feature type="transmembrane region" description="Helical" evidence="1">
    <location>
        <begin position="12"/>
        <end position="29"/>
    </location>
</feature>
<evidence type="ECO:0000313" key="2">
    <source>
        <dbReference type="EMBL" id="SFU40061.1"/>
    </source>
</evidence>
<feature type="transmembrane region" description="Helical" evidence="1">
    <location>
        <begin position="364"/>
        <end position="384"/>
    </location>
</feature>
<gene>
    <name evidence="2" type="ORF">SAMN05216552_1002309</name>
</gene>
<feature type="transmembrane region" description="Helical" evidence="1">
    <location>
        <begin position="954"/>
        <end position="978"/>
    </location>
</feature>
<evidence type="ECO:0000256" key="1">
    <source>
        <dbReference type="SAM" id="Phobius"/>
    </source>
</evidence>
<organism evidence="2 3">
    <name type="scientific">Pseudoduganella namucuonensis</name>
    <dbReference type="NCBI Taxonomy" id="1035707"/>
    <lineage>
        <taxon>Bacteria</taxon>
        <taxon>Pseudomonadati</taxon>
        <taxon>Pseudomonadota</taxon>
        <taxon>Betaproteobacteria</taxon>
        <taxon>Burkholderiales</taxon>
        <taxon>Oxalobacteraceae</taxon>
        <taxon>Telluria group</taxon>
        <taxon>Pseudoduganella</taxon>
    </lineage>
</organism>
<feature type="transmembrane region" description="Helical" evidence="1">
    <location>
        <begin position="539"/>
        <end position="558"/>
    </location>
</feature>